<proteinExistence type="predicted"/>
<protein>
    <recommendedName>
        <fullName evidence="3">Myb/SANT-like domain-containing protein</fullName>
    </recommendedName>
</protein>
<dbReference type="AlphaFoldDB" id="A0AAE1WQN6"/>
<evidence type="ECO:0000313" key="2">
    <source>
        <dbReference type="Proteomes" id="UP001289374"/>
    </source>
</evidence>
<name>A0AAE1WQN6_9LAMI</name>
<evidence type="ECO:0008006" key="3">
    <source>
        <dbReference type="Google" id="ProtNLM"/>
    </source>
</evidence>
<organism evidence="1 2">
    <name type="scientific">Sesamum angolense</name>
    <dbReference type="NCBI Taxonomy" id="2727404"/>
    <lineage>
        <taxon>Eukaryota</taxon>
        <taxon>Viridiplantae</taxon>
        <taxon>Streptophyta</taxon>
        <taxon>Embryophyta</taxon>
        <taxon>Tracheophyta</taxon>
        <taxon>Spermatophyta</taxon>
        <taxon>Magnoliopsida</taxon>
        <taxon>eudicotyledons</taxon>
        <taxon>Gunneridae</taxon>
        <taxon>Pentapetalae</taxon>
        <taxon>asterids</taxon>
        <taxon>lamiids</taxon>
        <taxon>Lamiales</taxon>
        <taxon>Pedaliaceae</taxon>
        <taxon>Sesamum</taxon>
    </lineage>
</organism>
<keyword evidence="2" id="KW-1185">Reference proteome</keyword>
<sequence length="183" mass="20942">MEDDEGMFVRCRWEKCAKDSMRVWSTTDEKTLLDCLRDIVRNGWKCDNGVSPGTYESLSGMMGRSGFGWNETTHMIVVSNDVFESYLKVDPKVKTMHFKSFPYYQIWCEVFGKDRATGQHDVDFENASNNVSEERVPVSPEYYVPSPDPTVFADETEFLNSFAFATAHVNVPLSDTERVSSKK</sequence>
<dbReference type="Proteomes" id="UP001289374">
    <property type="component" value="Unassembled WGS sequence"/>
</dbReference>
<gene>
    <name evidence="1" type="ORF">Sango_1249000</name>
</gene>
<dbReference type="PANTHER" id="PTHR46250:SF15">
    <property type="entry name" value="OS01G0523800 PROTEIN"/>
    <property type="match status" value="1"/>
</dbReference>
<reference evidence="1" key="2">
    <citation type="journal article" date="2024" name="Plant">
        <title>Genomic evolution and insights into agronomic trait innovations of Sesamum species.</title>
        <authorList>
            <person name="Miao H."/>
            <person name="Wang L."/>
            <person name="Qu L."/>
            <person name="Liu H."/>
            <person name="Sun Y."/>
            <person name="Le M."/>
            <person name="Wang Q."/>
            <person name="Wei S."/>
            <person name="Zheng Y."/>
            <person name="Lin W."/>
            <person name="Duan Y."/>
            <person name="Cao H."/>
            <person name="Xiong S."/>
            <person name="Wang X."/>
            <person name="Wei L."/>
            <person name="Li C."/>
            <person name="Ma Q."/>
            <person name="Ju M."/>
            <person name="Zhao R."/>
            <person name="Li G."/>
            <person name="Mu C."/>
            <person name="Tian Q."/>
            <person name="Mei H."/>
            <person name="Zhang T."/>
            <person name="Gao T."/>
            <person name="Zhang H."/>
        </authorList>
    </citation>
    <scope>NUCLEOTIDE SEQUENCE</scope>
    <source>
        <strain evidence="1">K16</strain>
    </source>
</reference>
<comment type="caution">
    <text evidence="1">The sequence shown here is derived from an EMBL/GenBank/DDBJ whole genome shotgun (WGS) entry which is preliminary data.</text>
</comment>
<dbReference type="PANTHER" id="PTHR46250">
    <property type="entry name" value="MYB/SANT-LIKE DNA-BINDING DOMAIN PROTEIN-RELATED"/>
    <property type="match status" value="1"/>
</dbReference>
<dbReference type="EMBL" id="JACGWL010000007">
    <property type="protein sequence ID" value="KAK4397735.1"/>
    <property type="molecule type" value="Genomic_DNA"/>
</dbReference>
<reference evidence="1" key="1">
    <citation type="submission" date="2020-06" db="EMBL/GenBank/DDBJ databases">
        <authorList>
            <person name="Li T."/>
            <person name="Hu X."/>
            <person name="Zhang T."/>
            <person name="Song X."/>
            <person name="Zhang H."/>
            <person name="Dai N."/>
            <person name="Sheng W."/>
            <person name="Hou X."/>
            <person name="Wei L."/>
        </authorList>
    </citation>
    <scope>NUCLEOTIDE SEQUENCE</scope>
    <source>
        <strain evidence="1">K16</strain>
        <tissue evidence="1">Leaf</tissue>
    </source>
</reference>
<accession>A0AAE1WQN6</accession>
<evidence type="ECO:0000313" key="1">
    <source>
        <dbReference type="EMBL" id="KAK4397735.1"/>
    </source>
</evidence>